<dbReference type="EC" id="2.3.1.39" evidence="1 6"/>
<feature type="active site" evidence="7">
    <location>
        <position position="200"/>
    </location>
</feature>
<dbReference type="PANTHER" id="PTHR42681:SF1">
    <property type="entry name" value="MALONYL-COA-ACYL CARRIER PROTEIN TRANSACYLASE, MITOCHONDRIAL"/>
    <property type="match status" value="1"/>
</dbReference>
<dbReference type="InterPro" id="IPR016036">
    <property type="entry name" value="Malonyl_transacylase_ACP-bd"/>
</dbReference>
<dbReference type="NCBIfam" id="TIGR00128">
    <property type="entry name" value="fabD"/>
    <property type="match status" value="1"/>
</dbReference>
<evidence type="ECO:0000256" key="4">
    <source>
        <dbReference type="ARBA" id="ARBA00023315"/>
    </source>
</evidence>
<protein>
    <recommendedName>
        <fullName evidence="2 6">Malonyl CoA-acyl carrier protein transacylase</fullName>
        <ecNumber evidence="1 6">2.3.1.39</ecNumber>
    </recommendedName>
</protein>
<dbReference type="GO" id="GO:0005829">
    <property type="term" value="C:cytosol"/>
    <property type="evidence" value="ECO:0007669"/>
    <property type="project" value="TreeGrafter"/>
</dbReference>
<feature type="active site" evidence="7">
    <location>
        <position position="92"/>
    </location>
</feature>
<evidence type="ECO:0000259" key="8">
    <source>
        <dbReference type="SMART" id="SM00827"/>
    </source>
</evidence>
<dbReference type="Gene3D" id="3.30.70.250">
    <property type="entry name" value="Malonyl-CoA ACP transacylase, ACP-binding"/>
    <property type="match status" value="1"/>
</dbReference>
<dbReference type="InterPro" id="IPR001227">
    <property type="entry name" value="Ac_transferase_dom_sf"/>
</dbReference>
<keyword evidence="10" id="KW-1185">Reference proteome</keyword>
<dbReference type="SMART" id="SM00827">
    <property type="entry name" value="PKS_AT"/>
    <property type="match status" value="1"/>
</dbReference>
<dbReference type="PIRSF" id="PIRSF000446">
    <property type="entry name" value="Mct"/>
    <property type="match status" value="1"/>
</dbReference>
<dbReference type="AlphaFoldDB" id="A0A1M7Y1N5"/>
<dbReference type="OrthoDB" id="9808564at2"/>
<dbReference type="SUPFAM" id="SSF52151">
    <property type="entry name" value="FabD/lysophospholipase-like"/>
    <property type="match status" value="1"/>
</dbReference>
<comment type="similarity">
    <text evidence="6">Belongs to the fabD family.</text>
</comment>
<evidence type="ECO:0000313" key="10">
    <source>
        <dbReference type="Proteomes" id="UP000184603"/>
    </source>
</evidence>
<keyword evidence="4 6" id="KW-0012">Acyltransferase</keyword>
<reference evidence="9 10" key="1">
    <citation type="submission" date="2016-12" db="EMBL/GenBank/DDBJ databases">
        <authorList>
            <person name="Song W.-J."/>
            <person name="Kurnit D.M."/>
        </authorList>
    </citation>
    <scope>NUCLEOTIDE SEQUENCE [LARGE SCALE GENOMIC DNA]</scope>
    <source>
        <strain evidence="9 10">DSM 18488</strain>
    </source>
</reference>
<proteinExistence type="inferred from homology"/>
<dbReference type="InterPro" id="IPR024925">
    <property type="entry name" value="Malonyl_CoA-ACP_transAc"/>
</dbReference>
<dbReference type="STRING" id="1121416.SAMN02745220_01129"/>
<evidence type="ECO:0000256" key="7">
    <source>
        <dbReference type="PIRSR" id="PIRSR000446-1"/>
    </source>
</evidence>
<name>A0A1M7Y1N5_9BACT</name>
<dbReference type="InterPro" id="IPR014043">
    <property type="entry name" value="Acyl_transferase_dom"/>
</dbReference>
<evidence type="ECO:0000256" key="1">
    <source>
        <dbReference type="ARBA" id="ARBA00013258"/>
    </source>
</evidence>
<gene>
    <name evidence="9" type="ORF">SAMN02745220_01129</name>
</gene>
<dbReference type="InterPro" id="IPR016035">
    <property type="entry name" value="Acyl_Trfase/lysoPLipase"/>
</dbReference>
<dbReference type="Gene3D" id="3.40.366.10">
    <property type="entry name" value="Malonyl-Coenzyme A Acyl Carrier Protein, domain 2"/>
    <property type="match status" value="1"/>
</dbReference>
<dbReference type="InterPro" id="IPR004410">
    <property type="entry name" value="Malonyl_CoA-ACP_transAc_FabD"/>
</dbReference>
<evidence type="ECO:0000256" key="6">
    <source>
        <dbReference type="PIRNR" id="PIRNR000446"/>
    </source>
</evidence>
<dbReference type="InterPro" id="IPR050858">
    <property type="entry name" value="Mal-CoA-ACP_Trans/PKS_FabD"/>
</dbReference>
<feature type="domain" description="Malonyl-CoA:ACP transacylase (MAT)" evidence="8">
    <location>
        <begin position="6"/>
        <end position="312"/>
    </location>
</feature>
<accession>A0A1M7Y1N5</accession>
<dbReference type="PANTHER" id="PTHR42681">
    <property type="entry name" value="MALONYL-COA-ACYL CARRIER PROTEIN TRANSACYLASE, MITOCHONDRIAL"/>
    <property type="match status" value="1"/>
</dbReference>
<organism evidence="9 10">
    <name type="scientific">Desulfopila aestuarii DSM 18488</name>
    <dbReference type="NCBI Taxonomy" id="1121416"/>
    <lineage>
        <taxon>Bacteria</taxon>
        <taxon>Pseudomonadati</taxon>
        <taxon>Thermodesulfobacteriota</taxon>
        <taxon>Desulfobulbia</taxon>
        <taxon>Desulfobulbales</taxon>
        <taxon>Desulfocapsaceae</taxon>
        <taxon>Desulfopila</taxon>
    </lineage>
</organism>
<evidence type="ECO:0000256" key="3">
    <source>
        <dbReference type="ARBA" id="ARBA00022679"/>
    </source>
</evidence>
<keyword evidence="3 6" id="KW-0808">Transferase</keyword>
<dbReference type="GO" id="GO:0004314">
    <property type="term" value="F:[acyl-carrier-protein] S-malonyltransferase activity"/>
    <property type="evidence" value="ECO:0007669"/>
    <property type="project" value="UniProtKB-EC"/>
</dbReference>
<evidence type="ECO:0000256" key="5">
    <source>
        <dbReference type="ARBA" id="ARBA00048462"/>
    </source>
</evidence>
<sequence>MKIAVLFPGQGSQFLGMGREFIEQDSDCREMMRLGEEACGLPLEALINDGPMEELTRNAKLQPAITVTNLICWTALKKLLGDVKVSCFAGHSLGEYSALCAAGVLSPTDTLRLVAKRGALMEREGAANPGGMRAVVGLSIEAVEDVLASYDGSGVVTAANHNTPEQIVISGSMDALDAVSPLAEAKGAKVIPLNVSVANHSPLVANAVPEFSSFMNSIEFKVPGAPVYFNVSAAVSSDPDQIRDMMGRQIASRVRWCEIITAMINDGVDTFIEVGPKTVLKGMMRKIKPKGVEITALQFDTPDALAGCLEKLSIS</sequence>
<comment type="catalytic activity">
    <reaction evidence="5 6">
        <text>holo-[ACP] + malonyl-CoA = malonyl-[ACP] + CoA</text>
        <dbReference type="Rhea" id="RHEA:41792"/>
        <dbReference type="Rhea" id="RHEA-COMP:9623"/>
        <dbReference type="Rhea" id="RHEA-COMP:9685"/>
        <dbReference type="ChEBI" id="CHEBI:57287"/>
        <dbReference type="ChEBI" id="CHEBI:57384"/>
        <dbReference type="ChEBI" id="CHEBI:64479"/>
        <dbReference type="ChEBI" id="CHEBI:78449"/>
        <dbReference type="EC" id="2.3.1.39"/>
    </reaction>
</comment>
<evidence type="ECO:0000256" key="2">
    <source>
        <dbReference type="ARBA" id="ARBA00018953"/>
    </source>
</evidence>
<dbReference type="Proteomes" id="UP000184603">
    <property type="component" value="Unassembled WGS sequence"/>
</dbReference>
<dbReference type="EMBL" id="FRFE01000004">
    <property type="protein sequence ID" value="SHO45552.1"/>
    <property type="molecule type" value="Genomic_DNA"/>
</dbReference>
<dbReference type="SUPFAM" id="SSF55048">
    <property type="entry name" value="Probable ACP-binding domain of malonyl-CoA ACP transacylase"/>
    <property type="match status" value="1"/>
</dbReference>
<evidence type="ECO:0000313" key="9">
    <source>
        <dbReference type="EMBL" id="SHO45552.1"/>
    </source>
</evidence>
<dbReference type="GO" id="GO:0006633">
    <property type="term" value="P:fatty acid biosynthetic process"/>
    <property type="evidence" value="ECO:0007669"/>
    <property type="project" value="TreeGrafter"/>
</dbReference>
<dbReference type="Pfam" id="PF00698">
    <property type="entry name" value="Acyl_transf_1"/>
    <property type="match status" value="1"/>
</dbReference>
<dbReference type="RefSeq" id="WP_073612475.1">
    <property type="nucleotide sequence ID" value="NZ_FRFE01000004.1"/>
</dbReference>